<evidence type="ECO:0000256" key="2">
    <source>
        <dbReference type="ARBA" id="ARBA00024200"/>
    </source>
</evidence>
<dbReference type="Proteomes" id="UP000662873">
    <property type="component" value="Chromosome"/>
</dbReference>
<dbReference type="KEGG" id="npy:NPRO_13630"/>
<dbReference type="InterPro" id="IPR016155">
    <property type="entry name" value="Mopterin_synth/thiamin_S_b"/>
</dbReference>
<evidence type="ECO:0000256" key="1">
    <source>
        <dbReference type="ARBA" id="ARBA00022741"/>
    </source>
</evidence>
<dbReference type="PANTHER" id="PTHR33359:SF1">
    <property type="entry name" value="MOLYBDOPTERIN SYNTHASE SULFUR CARRIER SUBUNIT"/>
    <property type="match status" value="1"/>
</dbReference>
<comment type="similarity">
    <text evidence="2">Belongs to the MoaD family.</text>
</comment>
<sequence length="85" mass="9285">MKSNVEIAVRVVYFAMLRESTGAESETVRTASLTPRDLYEELRKRYGWKLPAGVVRAAVNGAYAPMNTPLQEGDELAFIPPVAGG</sequence>
<reference evidence="4" key="1">
    <citation type="journal article" name="DNA Res.">
        <title>The physiological potential of anammox bacteria as revealed by their core genome structure.</title>
        <authorList>
            <person name="Okubo T."/>
            <person name="Toyoda A."/>
            <person name="Fukuhara K."/>
            <person name="Uchiyama I."/>
            <person name="Harigaya Y."/>
            <person name="Kuroiwa M."/>
            <person name="Suzuki T."/>
            <person name="Murakami Y."/>
            <person name="Suwa Y."/>
            <person name="Takami H."/>
        </authorList>
    </citation>
    <scope>NUCLEOTIDE SEQUENCE</scope>
    <source>
        <strain evidence="4">317325-2</strain>
    </source>
</reference>
<dbReference type="InterPro" id="IPR010038">
    <property type="entry name" value="MoaD_arc-typ"/>
</dbReference>
<name>A0A809RAU4_9BACT</name>
<evidence type="ECO:0000313" key="4">
    <source>
        <dbReference type="EMBL" id="BBO23768.1"/>
    </source>
</evidence>
<dbReference type="GO" id="GO:0006777">
    <property type="term" value="P:Mo-molybdopterin cofactor biosynthetic process"/>
    <property type="evidence" value="ECO:0007669"/>
    <property type="project" value="InterPro"/>
</dbReference>
<dbReference type="AlphaFoldDB" id="A0A809RAU4"/>
<keyword evidence="1" id="KW-0547">Nucleotide-binding</keyword>
<gene>
    <name evidence="4" type="ORF">NPRO_13630</name>
</gene>
<dbReference type="UniPathway" id="UPA00344"/>
<organism evidence="4 5">
    <name type="scientific">Candidatus Nitrosymbiomonas proteolyticus</name>
    <dbReference type="NCBI Taxonomy" id="2608984"/>
    <lineage>
        <taxon>Bacteria</taxon>
        <taxon>Bacillati</taxon>
        <taxon>Armatimonadota</taxon>
        <taxon>Armatimonadota incertae sedis</taxon>
        <taxon>Candidatus Nitrosymbiomonas</taxon>
    </lineage>
</organism>
<dbReference type="GO" id="GO:0000166">
    <property type="term" value="F:nucleotide binding"/>
    <property type="evidence" value="ECO:0007669"/>
    <property type="project" value="UniProtKB-KW"/>
</dbReference>
<dbReference type="NCBIfam" id="TIGR01687">
    <property type="entry name" value="moaD_arch"/>
    <property type="match status" value="1"/>
</dbReference>
<dbReference type="InterPro" id="IPR003749">
    <property type="entry name" value="ThiS/MoaD-like"/>
</dbReference>
<dbReference type="CDD" id="cd00754">
    <property type="entry name" value="Ubl_MoaD"/>
    <property type="match status" value="1"/>
</dbReference>
<protein>
    <recommendedName>
        <fullName evidence="3">Molybdopterin synthase sulfur carrier subunit</fullName>
    </recommendedName>
</protein>
<accession>A0A809RAU4</accession>
<dbReference type="SUPFAM" id="SSF54285">
    <property type="entry name" value="MoaD/ThiS"/>
    <property type="match status" value="1"/>
</dbReference>
<dbReference type="InterPro" id="IPR012675">
    <property type="entry name" value="Beta-grasp_dom_sf"/>
</dbReference>
<evidence type="ECO:0000256" key="3">
    <source>
        <dbReference type="ARBA" id="ARBA00024247"/>
    </source>
</evidence>
<dbReference type="InterPro" id="IPR044672">
    <property type="entry name" value="MOCS2A"/>
</dbReference>
<proteinExistence type="inferred from homology"/>
<dbReference type="EMBL" id="AP021858">
    <property type="protein sequence ID" value="BBO23768.1"/>
    <property type="molecule type" value="Genomic_DNA"/>
</dbReference>
<evidence type="ECO:0000313" key="5">
    <source>
        <dbReference type="Proteomes" id="UP000662873"/>
    </source>
</evidence>
<dbReference type="Pfam" id="PF02597">
    <property type="entry name" value="ThiS"/>
    <property type="match status" value="1"/>
</dbReference>
<dbReference type="GO" id="GO:1990133">
    <property type="term" value="C:molybdopterin adenylyltransferase complex"/>
    <property type="evidence" value="ECO:0007669"/>
    <property type="project" value="TreeGrafter"/>
</dbReference>
<dbReference type="Gene3D" id="3.10.20.30">
    <property type="match status" value="1"/>
</dbReference>
<dbReference type="PANTHER" id="PTHR33359">
    <property type="entry name" value="MOLYBDOPTERIN SYNTHASE SULFUR CARRIER SUBUNIT"/>
    <property type="match status" value="1"/>
</dbReference>